<organism evidence="2 3">
    <name type="scientific">Echria macrotheca</name>
    <dbReference type="NCBI Taxonomy" id="438768"/>
    <lineage>
        <taxon>Eukaryota</taxon>
        <taxon>Fungi</taxon>
        <taxon>Dikarya</taxon>
        <taxon>Ascomycota</taxon>
        <taxon>Pezizomycotina</taxon>
        <taxon>Sordariomycetes</taxon>
        <taxon>Sordariomycetidae</taxon>
        <taxon>Sordariales</taxon>
        <taxon>Schizotheciaceae</taxon>
        <taxon>Echria</taxon>
    </lineage>
</organism>
<name>A0AAJ0F828_9PEZI</name>
<dbReference type="EMBL" id="MU839830">
    <property type="protein sequence ID" value="KAK1757512.1"/>
    <property type="molecule type" value="Genomic_DNA"/>
</dbReference>
<evidence type="ECO:0000313" key="3">
    <source>
        <dbReference type="Proteomes" id="UP001239445"/>
    </source>
</evidence>
<feature type="region of interest" description="Disordered" evidence="1">
    <location>
        <begin position="162"/>
        <end position="202"/>
    </location>
</feature>
<feature type="region of interest" description="Disordered" evidence="1">
    <location>
        <begin position="1"/>
        <end position="62"/>
    </location>
</feature>
<sequence>MTSDDRKATPTEHNESIVVTPDMRLPRSRRLSSTMDNLKRTLVRSPSPPRPSTQPAQGQTLVPPSQTLDAMIDPRHPVAFMSYHKHDEDMSTDGGSGNSKGKRKALSHSEPRTEVSVFHETSRTNAPEAGSTGTELYHAAILEARLATVRPSRSIPRKVFVSRRGRGGTGGAATASAGSSTSGVPPRRAMSPEQSSDCFNPGYTVNTPQRRHQMGPVVPQPVAPLPRQYPYWSYTGVRILTSLHEFLLLPDDMSTGMMVFNLLTRWETVRRDMLVRHTQLAQAANCLDWNGIESTIDGATDSAKHAMRQILLKVPLFGDWGHYIDRSRTVPPVKGNLPAKLSMDKVRKRKAKPRSSQNRQEAYSLLSQVWNVDD</sequence>
<feature type="compositionally biased region" description="Basic and acidic residues" evidence="1">
    <location>
        <begin position="1"/>
        <end position="15"/>
    </location>
</feature>
<evidence type="ECO:0000256" key="1">
    <source>
        <dbReference type="SAM" id="MobiDB-lite"/>
    </source>
</evidence>
<comment type="caution">
    <text evidence="2">The sequence shown here is derived from an EMBL/GenBank/DDBJ whole genome shotgun (WGS) entry which is preliminary data.</text>
</comment>
<feature type="compositionally biased region" description="Polar residues" evidence="1">
    <location>
        <begin position="53"/>
        <end position="62"/>
    </location>
</feature>
<gene>
    <name evidence="2" type="ORF">QBC47DRAFT_399853</name>
</gene>
<feature type="region of interest" description="Disordered" evidence="1">
    <location>
        <begin position="86"/>
        <end position="131"/>
    </location>
</feature>
<protein>
    <submittedName>
        <fullName evidence="2">Uncharacterized protein</fullName>
    </submittedName>
</protein>
<dbReference type="AlphaFoldDB" id="A0AAJ0F828"/>
<feature type="compositionally biased region" description="Polar residues" evidence="1">
    <location>
        <begin position="192"/>
        <end position="202"/>
    </location>
</feature>
<keyword evidence="3" id="KW-1185">Reference proteome</keyword>
<proteinExistence type="predicted"/>
<accession>A0AAJ0F828</accession>
<feature type="compositionally biased region" description="Low complexity" evidence="1">
    <location>
        <begin position="172"/>
        <end position="183"/>
    </location>
</feature>
<evidence type="ECO:0000313" key="2">
    <source>
        <dbReference type="EMBL" id="KAK1757512.1"/>
    </source>
</evidence>
<reference evidence="2" key="1">
    <citation type="submission" date="2023-06" db="EMBL/GenBank/DDBJ databases">
        <title>Genome-scale phylogeny and comparative genomics of the fungal order Sordariales.</title>
        <authorList>
            <consortium name="Lawrence Berkeley National Laboratory"/>
            <person name="Hensen N."/>
            <person name="Bonometti L."/>
            <person name="Westerberg I."/>
            <person name="Brannstrom I.O."/>
            <person name="Guillou S."/>
            <person name="Cros-Aarteil S."/>
            <person name="Calhoun S."/>
            <person name="Haridas S."/>
            <person name="Kuo A."/>
            <person name="Mondo S."/>
            <person name="Pangilinan J."/>
            <person name="Riley R."/>
            <person name="Labutti K."/>
            <person name="Andreopoulos B."/>
            <person name="Lipzen A."/>
            <person name="Chen C."/>
            <person name="Yanf M."/>
            <person name="Daum C."/>
            <person name="Ng V."/>
            <person name="Clum A."/>
            <person name="Steindorff A."/>
            <person name="Ohm R."/>
            <person name="Martin F."/>
            <person name="Silar P."/>
            <person name="Natvig D."/>
            <person name="Lalanne C."/>
            <person name="Gautier V."/>
            <person name="Ament-Velasquez S.L."/>
            <person name="Kruys A."/>
            <person name="Hutchinson M.I."/>
            <person name="Powell A.J."/>
            <person name="Barry K."/>
            <person name="Miller A.N."/>
            <person name="Grigoriev I.V."/>
            <person name="Debuchy R."/>
            <person name="Gladieux P."/>
            <person name="Thoren M.H."/>
            <person name="Johannesson H."/>
        </authorList>
    </citation>
    <scope>NUCLEOTIDE SEQUENCE</scope>
    <source>
        <strain evidence="2">PSN4</strain>
    </source>
</reference>
<dbReference type="Proteomes" id="UP001239445">
    <property type="component" value="Unassembled WGS sequence"/>
</dbReference>